<dbReference type="SMART" id="SM00342">
    <property type="entry name" value="HTH_ARAC"/>
    <property type="match status" value="1"/>
</dbReference>
<dbReference type="PROSITE" id="PS00041">
    <property type="entry name" value="HTH_ARAC_FAMILY_1"/>
    <property type="match status" value="1"/>
</dbReference>
<keyword evidence="6" id="KW-1185">Reference proteome</keyword>
<dbReference type="PANTHER" id="PTHR43280">
    <property type="entry name" value="ARAC-FAMILY TRANSCRIPTIONAL REGULATOR"/>
    <property type="match status" value="1"/>
</dbReference>
<dbReference type="RefSeq" id="WP_309562809.1">
    <property type="nucleotide sequence ID" value="NZ_JAVJIU010000006.1"/>
</dbReference>
<keyword evidence="3" id="KW-0804">Transcription</keyword>
<proteinExistence type="predicted"/>
<evidence type="ECO:0000313" key="5">
    <source>
        <dbReference type="EMBL" id="MDR5591977.1"/>
    </source>
</evidence>
<dbReference type="InterPro" id="IPR009057">
    <property type="entry name" value="Homeodomain-like_sf"/>
</dbReference>
<dbReference type="InterPro" id="IPR018062">
    <property type="entry name" value="HTH_AraC-typ_CS"/>
</dbReference>
<keyword evidence="2" id="KW-0238">DNA-binding</keyword>
<dbReference type="Proteomes" id="UP001257234">
    <property type="component" value="Unassembled WGS sequence"/>
</dbReference>
<organism evidence="5 6">
    <name type="scientific">Christiangramia sediminicola</name>
    <dbReference type="NCBI Taxonomy" id="3073267"/>
    <lineage>
        <taxon>Bacteria</taxon>
        <taxon>Pseudomonadati</taxon>
        <taxon>Bacteroidota</taxon>
        <taxon>Flavobacteriia</taxon>
        <taxon>Flavobacteriales</taxon>
        <taxon>Flavobacteriaceae</taxon>
        <taxon>Christiangramia</taxon>
    </lineage>
</organism>
<dbReference type="PANTHER" id="PTHR43280:SF28">
    <property type="entry name" value="HTH-TYPE TRANSCRIPTIONAL ACTIVATOR RHAS"/>
    <property type="match status" value="1"/>
</dbReference>
<gene>
    <name evidence="5" type="ORF">RE431_15140</name>
</gene>
<dbReference type="Gene3D" id="3.30.70.100">
    <property type="match status" value="1"/>
</dbReference>
<dbReference type="SUPFAM" id="SSF46689">
    <property type="entry name" value="Homeodomain-like"/>
    <property type="match status" value="1"/>
</dbReference>
<evidence type="ECO:0000259" key="4">
    <source>
        <dbReference type="PROSITE" id="PS01124"/>
    </source>
</evidence>
<dbReference type="Gene3D" id="1.10.10.60">
    <property type="entry name" value="Homeodomain-like"/>
    <property type="match status" value="2"/>
</dbReference>
<sequence>MKLNIRNVVCQRCIMTVEEILNRLNIPFSEVDLGEAILKREISSIEKHQIQKEFEKVGFEVIQDRNEKLINNIKSLIIEEVYSENSSNQKLSSLLSSELNYDYSHITHVFTEIEGQSIQKFYNNVRIERAKELLNYDDWSIAMIADNLGYSTPAYLSTSFRKTTGFTPSEYKNLHIKDRKRLDSV</sequence>
<dbReference type="InterPro" id="IPR018060">
    <property type="entry name" value="HTH_AraC"/>
</dbReference>
<dbReference type="PROSITE" id="PS01124">
    <property type="entry name" value="HTH_ARAC_FAMILY_2"/>
    <property type="match status" value="1"/>
</dbReference>
<dbReference type="Pfam" id="PF12833">
    <property type="entry name" value="HTH_18"/>
    <property type="match status" value="1"/>
</dbReference>
<evidence type="ECO:0000256" key="2">
    <source>
        <dbReference type="ARBA" id="ARBA00023125"/>
    </source>
</evidence>
<protein>
    <submittedName>
        <fullName evidence="5">Helix-turn-helix transcriptional regulator</fullName>
    </submittedName>
</protein>
<evidence type="ECO:0000313" key="6">
    <source>
        <dbReference type="Proteomes" id="UP001257234"/>
    </source>
</evidence>
<reference evidence="6" key="1">
    <citation type="submission" date="2023-07" db="EMBL/GenBank/DDBJ databases">
        <title>Christiangramia sp. SM2212., a novel bacterium of the family Flavobacteriaceae isolated from the sea sediment.</title>
        <authorList>
            <person name="Wang J."/>
            <person name="Zhang X."/>
        </authorList>
    </citation>
    <scope>NUCLEOTIDE SEQUENCE [LARGE SCALE GENOMIC DNA]</scope>
    <source>
        <strain evidence="6">SM2212</strain>
    </source>
</reference>
<evidence type="ECO:0000256" key="3">
    <source>
        <dbReference type="ARBA" id="ARBA00023163"/>
    </source>
</evidence>
<keyword evidence="1" id="KW-0805">Transcription regulation</keyword>
<name>A0ABU1EVB0_9FLAO</name>
<dbReference type="EMBL" id="JAVJIU010000006">
    <property type="protein sequence ID" value="MDR5591977.1"/>
    <property type="molecule type" value="Genomic_DNA"/>
</dbReference>
<comment type="caution">
    <text evidence="5">The sequence shown here is derived from an EMBL/GenBank/DDBJ whole genome shotgun (WGS) entry which is preliminary data.</text>
</comment>
<feature type="domain" description="HTH araC/xylS-type" evidence="4">
    <location>
        <begin position="71"/>
        <end position="174"/>
    </location>
</feature>
<accession>A0ABU1EVB0</accession>
<evidence type="ECO:0000256" key="1">
    <source>
        <dbReference type="ARBA" id="ARBA00023015"/>
    </source>
</evidence>